<feature type="non-terminal residue" evidence="2">
    <location>
        <position position="1"/>
    </location>
</feature>
<proteinExistence type="predicted"/>
<evidence type="ECO:0000256" key="1">
    <source>
        <dbReference type="SAM" id="MobiDB-lite"/>
    </source>
</evidence>
<feature type="region of interest" description="Disordered" evidence="1">
    <location>
        <begin position="1"/>
        <end position="20"/>
    </location>
</feature>
<protein>
    <submittedName>
        <fullName evidence="2">Uncharacterized protein</fullName>
    </submittedName>
</protein>
<feature type="non-terminal residue" evidence="2">
    <location>
        <position position="82"/>
    </location>
</feature>
<evidence type="ECO:0000313" key="2">
    <source>
        <dbReference type="EMBL" id="JAC73983.1"/>
    </source>
</evidence>
<name>A0A061RPU4_9CHLO</name>
<sequence length="82" mass="9078">GKAASNQKHSEGACSSDDGASLINGCGSRASSSEQQDYQFRAAALREEQQFQNLREKRAVLEEKLHWLSISLREDGRIAKRA</sequence>
<reference evidence="2" key="1">
    <citation type="submission" date="2014-05" db="EMBL/GenBank/DDBJ databases">
        <title>The transcriptome of the halophilic microalga Tetraselmis sp. GSL018 isolated from the Great Salt Lake, Utah.</title>
        <authorList>
            <person name="Jinkerson R.E."/>
            <person name="D'Adamo S."/>
            <person name="Posewitz M.C."/>
        </authorList>
    </citation>
    <scope>NUCLEOTIDE SEQUENCE</scope>
    <source>
        <strain evidence="2">GSL018</strain>
    </source>
</reference>
<dbReference type="EMBL" id="GBEZ01011837">
    <property type="protein sequence ID" value="JAC73983.1"/>
    <property type="molecule type" value="Transcribed_RNA"/>
</dbReference>
<accession>A0A061RPU4</accession>
<dbReference type="AlphaFoldDB" id="A0A061RPU4"/>
<organism evidence="2">
    <name type="scientific">Tetraselmis sp. GSL018</name>
    <dbReference type="NCBI Taxonomy" id="582737"/>
    <lineage>
        <taxon>Eukaryota</taxon>
        <taxon>Viridiplantae</taxon>
        <taxon>Chlorophyta</taxon>
        <taxon>core chlorophytes</taxon>
        <taxon>Chlorodendrophyceae</taxon>
        <taxon>Chlorodendrales</taxon>
        <taxon>Chlorodendraceae</taxon>
        <taxon>Tetraselmis</taxon>
    </lineage>
</organism>
<gene>
    <name evidence="2" type="ORF">TSPGSL018_27235</name>
</gene>